<keyword evidence="11" id="KW-1185">Reference proteome</keyword>
<sequence length="286" mass="31368">MTVSGKATPWFLSAPALTLFAALLVTPLAMTFLLSFNSFSFYGGIENTFGLENYIEVLSDTYFYEIFGRTFLIAFITTAICAVLGLPEAYILFRMKPAWRSFMLLIVLGPLLISVVVRTLGWAILLGNKGVINEFLRDIGLITSPIRMMYTSTGIVVALVHVMIPFMILAVWAALQRQDPATERAAESLGAGPFTIFMRIVLPQAMPGVLSGSLIVFSLSASAFATPAVLGGRRVKMVSTTVYDEFLNTLNWPLGAAIAILLLVSVLTIMIAWNKLVERRYSGVFE</sequence>
<feature type="transmembrane region" description="Helical" evidence="8">
    <location>
        <begin position="250"/>
        <end position="273"/>
    </location>
</feature>
<evidence type="ECO:0000256" key="2">
    <source>
        <dbReference type="ARBA" id="ARBA00007069"/>
    </source>
</evidence>
<dbReference type="SUPFAM" id="SSF161098">
    <property type="entry name" value="MetI-like"/>
    <property type="match status" value="1"/>
</dbReference>
<keyword evidence="4" id="KW-1003">Cell membrane</keyword>
<comment type="caution">
    <text evidence="10">The sequence shown here is derived from an EMBL/GenBank/DDBJ whole genome shotgun (WGS) entry which is preliminary data.</text>
</comment>
<name>A0ABW0T7X6_9HYPH</name>
<feature type="transmembrane region" description="Helical" evidence="8">
    <location>
        <begin position="208"/>
        <end position="230"/>
    </location>
</feature>
<organism evidence="10 11">
    <name type="scientific">Nitratireductor kimnyeongensis</name>
    <dbReference type="NCBI Taxonomy" id="430679"/>
    <lineage>
        <taxon>Bacteria</taxon>
        <taxon>Pseudomonadati</taxon>
        <taxon>Pseudomonadota</taxon>
        <taxon>Alphaproteobacteria</taxon>
        <taxon>Hyphomicrobiales</taxon>
        <taxon>Phyllobacteriaceae</taxon>
        <taxon>Nitratireductor</taxon>
    </lineage>
</organism>
<feature type="transmembrane region" description="Helical" evidence="8">
    <location>
        <begin position="155"/>
        <end position="175"/>
    </location>
</feature>
<dbReference type="InterPro" id="IPR035906">
    <property type="entry name" value="MetI-like_sf"/>
</dbReference>
<reference evidence="11" key="1">
    <citation type="journal article" date="2019" name="Int. J. Syst. Evol. Microbiol.">
        <title>The Global Catalogue of Microorganisms (GCM) 10K type strain sequencing project: providing services to taxonomists for standard genome sequencing and annotation.</title>
        <authorList>
            <consortium name="The Broad Institute Genomics Platform"/>
            <consortium name="The Broad Institute Genome Sequencing Center for Infectious Disease"/>
            <person name="Wu L."/>
            <person name="Ma J."/>
        </authorList>
    </citation>
    <scope>NUCLEOTIDE SEQUENCE [LARGE SCALE GENOMIC DNA]</scope>
    <source>
        <strain evidence="11">JCM 3366</strain>
    </source>
</reference>
<dbReference type="PROSITE" id="PS50928">
    <property type="entry name" value="ABC_TM1"/>
    <property type="match status" value="1"/>
</dbReference>
<feature type="transmembrane region" description="Helical" evidence="8">
    <location>
        <begin position="12"/>
        <end position="34"/>
    </location>
</feature>
<dbReference type="PANTHER" id="PTHR42929:SF5">
    <property type="entry name" value="ABC TRANSPORTER PERMEASE PROTEIN"/>
    <property type="match status" value="1"/>
</dbReference>
<dbReference type="EMBL" id="JBHSNB010000001">
    <property type="protein sequence ID" value="MFC5584994.1"/>
    <property type="molecule type" value="Genomic_DNA"/>
</dbReference>
<evidence type="ECO:0000313" key="10">
    <source>
        <dbReference type="EMBL" id="MFC5584994.1"/>
    </source>
</evidence>
<evidence type="ECO:0000256" key="3">
    <source>
        <dbReference type="ARBA" id="ARBA00022448"/>
    </source>
</evidence>
<dbReference type="PANTHER" id="PTHR42929">
    <property type="entry name" value="INNER MEMBRANE ABC TRANSPORTER PERMEASE PROTEIN YDCU-RELATED-RELATED"/>
    <property type="match status" value="1"/>
</dbReference>
<dbReference type="InterPro" id="IPR000515">
    <property type="entry name" value="MetI-like"/>
</dbReference>
<dbReference type="Pfam" id="PF00528">
    <property type="entry name" value="BPD_transp_1"/>
    <property type="match status" value="1"/>
</dbReference>
<evidence type="ECO:0000256" key="7">
    <source>
        <dbReference type="ARBA" id="ARBA00023136"/>
    </source>
</evidence>
<dbReference type="Gene3D" id="1.10.3720.10">
    <property type="entry name" value="MetI-like"/>
    <property type="match status" value="1"/>
</dbReference>
<evidence type="ECO:0000256" key="1">
    <source>
        <dbReference type="ARBA" id="ARBA00004651"/>
    </source>
</evidence>
<dbReference type="RefSeq" id="WP_223019259.1">
    <property type="nucleotide sequence ID" value="NZ_CP078143.1"/>
</dbReference>
<evidence type="ECO:0000256" key="5">
    <source>
        <dbReference type="ARBA" id="ARBA00022692"/>
    </source>
</evidence>
<feature type="transmembrane region" description="Helical" evidence="8">
    <location>
        <begin position="102"/>
        <end position="125"/>
    </location>
</feature>
<evidence type="ECO:0000256" key="8">
    <source>
        <dbReference type="RuleBase" id="RU363032"/>
    </source>
</evidence>
<keyword evidence="7 8" id="KW-0472">Membrane</keyword>
<feature type="domain" description="ABC transmembrane type-1" evidence="9">
    <location>
        <begin position="67"/>
        <end position="273"/>
    </location>
</feature>
<accession>A0ABW0T7X6</accession>
<evidence type="ECO:0000313" key="11">
    <source>
        <dbReference type="Proteomes" id="UP001596107"/>
    </source>
</evidence>
<feature type="transmembrane region" description="Helical" evidence="8">
    <location>
        <begin position="66"/>
        <end position="90"/>
    </location>
</feature>
<keyword evidence="3 8" id="KW-0813">Transport</keyword>
<comment type="similarity">
    <text evidence="2">Belongs to the binding-protein-dependent transport system permease family. CysTW subfamily.</text>
</comment>
<evidence type="ECO:0000256" key="6">
    <source>
        <dbReference type="ARBA" id="ARBA00022989"/>
    </source>
</evidence>
<evidence type="ECO:0000259" key="9">
    <source>
        <dbReference type="PROSITE" id="PS50928"/>
    </source>
</evidence>
<keyword evidence="5 8" id="KW-0812">Transmembrane</keyword>
<dbReference type="CDD" id="cd06261">
    <property type="entry name" value="TM_PBP2"/>
    <property type="match status" value="1"/>
</dbReference>
<proteinExistence type="inferred from homology"/>
<comment type="subcellular location">
    <subcellularLocation>
        <location evidence="1 8">Cell membrane</location>
        <topology evidence="1 8">Multi-pass membrane protein</topology>
    </subcellularLocation>
</comment>
<dbReference type="Proteomes" id="UP001596107">
    <property type="component" value="Unassembled WGS sequence"/>
</dbReference>
<keyword evidence="6 8" id="KW-1133">Transmembrane helix</keyword>
<gene>
    <name evidence="10" type="ORF">ACFPOD_07725</name>
</gene>
<evidence type="ECO:0000256" key="4">
    <source>
        <dbReference type="ARBA" id="ARBA00022475"/>
    </source>
</evidence>
<protein>
    <submittedName>
        <fullName evidence="10">ABC transporter permease</fullName>
    </submittedName>
</protein>